<dbReference type="Proteomes" id="UP001500064">
    <property type="component" value="Unassembled WGS sequence"/>
</dbReference>
<sequence>MTSQRRGRRGRSAKLGPSPRGADHEEMDMLGGDAPEDSNGWVTLLLLLQALLISLDLFLRVQGL</sequence>
<evidence type="ECO:0000256" key="1">
    <source>
        <dbReference type="SAM" id="MobiDB-lite"/>
    </source>
</evidence>
<keyword evidence="3" id="KW-1185">Reference proteome</keyword>
<gene>
    <name evidence="2" type="ORF">GCM10009733_026220</name>
</gene>
<dbReference type="EMBL" id="BAAAMU010000015">
    <property type="protein sequence ID" value="GAA1628231.1"/>
    <property type="molecule type" value="Genomic_DNA"/>
</dbReference>
<name>A0ABN2F3J8_9ACTN</name>
<feature type="region of interest" description="Disordered" evidence="1">
    <location>
        <begin position="1"/>
        <end position="33"/>
    </location>
</feature>
<feature type="compositionally biased region" description="Basic residues" evidence="1">
    <location>
        <begin position="1"/>
        <end position="12"/>
    </location>
</feature>
<organism evidence="2 3">
    <name type="scientific">Nonomuraea maheshkhaliensis</name>
    <dbReference type="NCBI Taxonomy" id="419590"/>
    <lineage>
        <taxon>Bacteria</taxon>
        <taxon>Bacillati</taxon>
        <taxon>Actinomycetota</taxon>
        <taxon>Actinomycetes</taxon>
        <taxon>Streptosporangiales</taxon>
        <taxon>Streptosporangiaceae</taxon>
        <taxon>Nonomuraea</taxon>
    </lineage>
</organism>
<comment type="caution">
    <text evidence="2">The sequence shown here is derived from an EMBL/GenBank/DDBJ whole genome shotgun (WGS) entry which is preliminary data.</text>
</comment>
<evidence type="ECO:0000313" key="3">
    <source>
        <dbReference type="Proteomes" id="UP001500064"/>
    </source>
</evidence>
<protein>
    <submittedName>
        <fullName evidence="2">Uncharacterized protein</fullName>
    </submittedName>
</protein>
<evidence type="ECO:0000313" key="2">
    <source>
        <dbReference type="EMBL" id="GAA1628231.1"/>
    </source>
</evidence>
<proteinExistence type="predicted"/>
<reference evidence="2 3" key="1">
    <citation type="journal article" date="2019" name="Int. J. Syst. Evol. Microbiol.">
        <title>The Global Catalogue of Microorganisms (GCM) 10K type strain sequencing project: providing services to taxonomists for standard genome sequencing and annotation.</title>
        <authorList>
            <consortium name="The Broad Institute Genomics Platform"/>
            <consortium name="The Broad Institute Genome Sequencing Center for Infectious Disease"/>
            <person name="Wu L."/>
            <person name="Ma J."/>
        </authorList>
    </citation>
    <scope>NUCLEOTIDE SEQUENCE [LARGE SCALE GENOMIC DNA]</scope>
    <source>
        <strain evidence="2 3">JCM 13929</strain>
    </source>
</reference>
<accession>A0ABN2F3J8</accession>